<gene>
    <name evidence="5" type="ORF">ACE1CC_22195</name>
</gene>
<evidence type="ECO:0000256" key="2">
    <source>
        <dbReference type="ARBA" id="ARBA00022803"/>
    </source>
</evidence>
<dbReference type="InterPro" id="IPR011990">
    <property type="entry name" value="TPR-like_helical_dom_sf"/>
</dbReference>
<feature type="repeat" description="TPR" evidence="3">
    <location>
        <begin position="93"/>
        <end position="126"/>
    </location>
</feature>
<evidence type="ECO:0000313" key="6">
    <source>
        <dbReference type="Proteomes" id="UP001576774"/>
    </source>
</evidence>
<feature type="repeat" description="TPR" evidence="3">
    <location>
        <begin position="407"/>
        <end position="440"/>
    </location>
</feature>
<feature type="repeat" description="TPR" evidence="3">
    <location>
        <begin position="166"/>
        <end position="199"/>
    </location>
</feature>
<feature type="signal peptide" evidence="4">
    <location>
        <begin position="1"/>
        <end position="25"/>
    </location>
</feature>
<keyword evidence="4" id="KW-0732">Signal</keyword>
<dbReference type="PANTHER" id="PTHR44858:SF1">
    <property type="entry name" value="UDP-N-ACETYLGLUCOSAMINE--PEPTIDE N-ACETYLGLUCOSAMINYLTRANSFERASE SPINDLY-RELATED"/>
    <property type="match status" value="1"/>
</dbReference>
<feature type="repeat" description="TPR" evidence="3">
    <location>
        <begin position="266"/>
        <end position="299"/>
    </location>
</feature>
<dbReference type="PANTHER" id="PTHR44858">
    <property type="entry name" value="TETRATRICOPEPTIDE REPEAT PROTEIN 6"/>
    <property type="match status" value="1"/>
</dbReference>
<evidence type="ECO:0000256" key="3">
    <source>
        <dbReference type="PROSITE-ProRule" id="PRU00339"/>
    </source>
</evidence>
<dbReference type="PROSITE" id="PS50005">
    <property type="entry name" value="TPR"/>
    <property type="match status" value="9"/>
</dbReference>
<name>A0ABV4X9V0_9CYAN</name>
<dbReference type="Pfam" id="PF13431">
    <property type="entry name" value="TPR_17"/>
    <property type="match status" value="2"/>
</dbReference>
<comment type="caution">
    <text evidence="5">The sequence shown here is derived from an EMBL/GenBank/DDBJ whole genome shotgun (WGS) entry which is preliminary data.</text>
</comment>
<evidence type="ECO:0000256" key="1">
    <source>
        <dbReference type="ARBA" id="ARBA00022737"/>
    </source>
</evidence>
<keyword evidence="2 3" id="KW-0802">TPR repeat</keyword>
<dbReference type="Pfam" id="PF13424">
    <property type="entry name" value="TPR_12"/>
    <property type="match status" value="1"/>
</dbReference>
<dbReference type="SUPFAM" id="SSF48452">
    <property type="entry name" value="TPR-like"/>
    <property type="match status" value="2"/>
</dbReference>
<dbReference type="Gene3D" id="1.25.40.10">
    <property type="entry name" value="Tetratricopeptide repeat domain"/>
    <property type="match status" value="7"/>
</dbReference>
<sequence length="594" mass="66580">MKPLFQRVSITTLFLSICLPSLAQAASNSQNRVVNDVLVKTTLVSQVQPGNFDSKDFNFWANQCKVLENEQNYTEALAACEKAIALQPKVKNPQLWASRSNALFQLKKYAEAIASYDFLLSFSPKDSLALTRRCEALYHLEKYEDAIASCEQALRIDGNWGNASPADSWYNRGLIQRKLGQNEEALTSFERTLNLKSDYTLALVETCGTLGDLGRFEEAISACEQAKDSLPVEALTAKAIVQQKAEKWKDAIATYEQALAINPNNAISWTNQGILLEKLGQDEKALDSYNRAIKINAKSSLAQVNRCAVFNRLNNYKEALEACETAVAGDGSWGERNAAYAWNQRSSALIGLKQYQEALDAAERAININDRIAEAWNNKGVSLWNLEKYQDAQIAIAKAVEINPQYSQAWFNYGRLLSRLKEYDRALENYDKALAGNVNSLQSLTCNNILNQDGSESHKLQLYPKLVEKTKGFCANILINKTAALWNLKKYENALGFINQAIKLNPKSFEGWYNRALVLLDLGQYNEAFTSYDEADKLNPNSFQVLTGKGLALERMGEDQKALEAYEAALNVNPNYQPAQQYRDLLLVKLKTQN</sequence>
<evidence type="ECO:0000313" key="5">
    <source>
        <dbReference type="EMBL" id="MFB2879577.1"/>
    </source>
</evidence>
<protein>
    <submittedName>
        <fullName evidence="5">Tetratricopeptide repeat protein</fullName>
    </submittedName>
</protein>
<dbReference type="InterPro" id="IPR019734">
    <property type="entry name" value="TPR_rpt"/>
</dbReference>
<keyword evidence="1" id="KW-0677">Repeat</keyword>
<dbReference type="InterPro" id="IPR050498">
    <property type="entry name" value="Ycf3"/>
</dbReference>
<dbReference type="PROSITE" id="PS50293">
    <property type="entry name" value="TPR_REGION"/>
    <property type="match status" value="1"/>
</dbReference>
<dbReference type="Proteomes" id="UP001576774">
    <property type="component" value="Unassembled WGS sequence"/>
</dbReference>
<feature type="repeat" description="TPR" evidence="3">
    <location>
        <begin position="373"/>
        <end position="406"/>
    </location>
</feature>
<feature type="repeat" description="TPR" evidence="3">
    <location>
        <begin position="543"/>
        <end position="576"/>
    </location>
</feature>
<dbReference type="Pfam" id="PF13181">
    <property type="entry name" value="TPR_8"/>
    <property type="match status" value="2"/>
</dbReference>
<proteinExistence type="predicted"/>
<dbReference type="SMART" id="SM00028">
    <property type="entry name" value="TPR"/>
    <property type="match status" value="13"/>
</dbReference>
<reference evidence="5 6" key="1">
    <citation type="submission" date="2024-09" db="EMBL/GenBank/DDBJ databases">
        <title>Floridaenema gen nov. (Aerosakkonemataceae, Aerosakkonematales ord. nov., Cyanobacteria) from benthic tropical and subtropical fresh waters, with the description of four new species.</title>
        <authorList>
            <person name="Moretto J.A."/>
            <person name="Berthold D.E."/>
            <person name="Lefler F.W."/>
            <person name="Huang I.-S."/>
            <person name="Laughinghouse H. IV."/>
        </authorList>
    </citation>
    <scope>NUCLEOTIDE SEQUENCE [LARGE SCALE GENOMIC DNA]</scope>
    <source>
        <strain evidence="5 6">BLCC-F46</strain>
    </source>
</reference>
<feature type="repeat" description="TPR" evidence="3">
    <location>
        <begin position="509"/>
        <end position="542"/>
    </location>
</feature>
<accession>A0ABV4X9V0</accession>
<organism evidence="5 6">
    <name type="scientific">Floridaenema aerugineum BLCC-F46</name>
    <dbReference type="NCBI Taxonomy" id="3153654"/>
    <lineage>
        <taxon>Bacteria</taxon>
        <taxon>Bacillati</taxon>
        <taxon>Cyanobacteriota</taxon>
        <taxon>Cyanophyceae</taxon>
        <taxon>Oscillatoriophycideae</taxon>
        <taxon>Aerosakkonematales</taxon>
        <taxon>Aerosakkonemataceae</taxon>
        <taxon>Floridanema</taxon>
        <taxon>Floridanema aerugineum</taxon>
    </lineage>
</organism>
<evidence type="ECO:0000256" key="4">
    <source>
        <dbReference type="SAM" id="SignalP"/>
    </source>
</evidence>
<keyword evidence="6" id="KW-1185">Reference proteome</keyword>
<feature type="repeat" description="TPR" evidence="3">
    <location>
        <begin position="475"/>
        <end position="508"/>
    </location>
</feature>
<dbReference type="Pfam" id="PF13432">
    <property type="entry name" value="TPR_16"/>
    <property type="match status" value="2"/>
</dbReference>
<dbReference type="RefSeq" id="WP_413272613.1">
    <property type="nucleotide sequence ID" value="NZ_JBHFNQ010000170.1"/>
</dbReference>
<feature type="repeat" description="TPR" evidence="3">
    <location>
        <begin position="232"/>
        <end position="265"/>
    </location>
</feature>
<feature type="chain" id="PRO_5046161842" evidence="4">
    <location>
        <begin position="26"/>
        <end position="594"/>
    </location>
</feature>
<dbReference type="EMBL" id="JBHFNQ010000170">
    <property type="protein sequence ID" value="MFB2879577.1"/>
    <property type="molecule type" value="Genomic_DNA"/>
</dbReference>